<dbReference type="InterPro" id="IPR036259">
    <property type="entry name" value="MFS_trans_sf"/>
</dbReference>
<feature type="transmembrane region" description="Helical" evidence="6">
    <location>
        <begin position="7"/>
        <end position="24"/>
    </location>
</feature>
<evidence type="ECO:0000256" key="4">
    <source>
        <dbReference type="ARBA" id="ARBA00022989"/>
    </source>
</evidence>
<feature type="transmembrane region" description="Helical" evidence="6">
    <location>
        <begin position="355"/>
        <end position="378"/>
    </location>
</feature>
<dbReference type="Pfam" id="PF07690">
    <property type="entry name" value="MFS_1"/>
    <property type="match status" value="1"/>
</dbReference>
<evidence type="ECO:0000313" key="9">
    <source>
        <dbReference type="Proteomes" id="UP000192872"/>
    </source>
</evidence>
<keyword evidence="4 6" id="KW-1133">Transmembrane helix</keyword>
<evidence type="ECO:0000259" key="7">
    <source>
        <dbReference type="PROSITE" id="PS50850"/>
    </source>
</evidence>
<dbReference type="InterPro" id="IPR050382">
    <property type="entry name" value="MFS_Na/Anion_cotransporter"/>
</dbReference>
<comment type="subcellular location">
    <subcellularLocation>
        <location evidence="1">Cell membrane</location>
        <topology evidence="1">Multi-pass membrane protein</topology>
    </subcellularLocation>
</comment>
<feature type="transmembrane region" description="Helical" evidence="6">
    <location>
        <begin position="293"/>
        <end position="315"/>
    </location>
</feature>
<dbReference type="PANTHER" id="PTHR11662:SF399">
    <property type="entry name" value="FI19708P1-RELATED"/>
    <property type="match status" value="1"/>
</dbReference>
<protein>
    <submittedName>
        <fullName evidence="8">MFS transporter</fullName>
    </submittedName>
</protein>
<dbReference type="SUPFAM" id="SSF103473">
    <property type="entry name" value="MFS general substrate transporter"/>
    <property type="match status" value="1"/>
</dbReference>
<dbReference type="CDD" id="cd17319">
    <property type="entry name" value="MFS_ExuT_GudP_like"/>
    <property type="match status" value="1"/>
</dbReference>
<comment type="caution">
    <text evidence="8">The sequence shown here is derived from an EMBL/GenBank/DDBJ whole genome shotgun (WGS) entry which is preliminary data.</text>
</comment>
<feature type="transmembrane region" description="Helical" evidence="6">
    <location>
        <begin position="321"/>
        <end position="343"/>
    </location>
</feature>
<feature type="transmembrane region" description="Helical" evidence="6">
    <location>
        <begin position="261"/>
        <end position="281"/>
    </location>
</feature>
<organism evidence="8 9">
    <name type="scientific">Candidatus Raskinella chloraquaticus</name>
    <dbReference type="NCBI Taxonomy" id="1951219"/>
    <lineage>
        <taxon>Bacteria</taxon>
        <taxon>Pseudomonadati</taxon>
        <taxon>Pseudomonadota</taxon>
        <taxon>Alphaproteobacteria</taxon>
        <taxon>Hyphomicrobiales</taxon>
        <taxon>Phreatobacteraceae</taxon>
        <taxon>Candidatus Raskinella</taxon>
    </lineage>
</organism>
<dbReference type="Proteomes" id="UP000192872">
    <property type="component" value="Unassembled WGS sequence"/>
</dbReference>
<evidence type="ECO:0000256" key="2">
    <source>
        <dbReference type="ARBA" id="ARBA00022475"/>
    </source>
</evidence>
<dbReference type="STRING" id="1827387.A4S15_04165"/>
<feature type="transmembrane region" description="Helical" evidence="6">
    <location>
        <begin position="223"/>
        <end position="241"/>
    </location>
</feature>
<keyword evidence="3 6" id="KW-0812">Transmembrane</keyword>
<name>A0A1W9I552_9HYPH</name>
<dbReference type="InterPro" id="IPR011701">
    <property type="entry name" value="MFS"/>
</dbReference>
<dbReference type="PANTHER" id="PTHR11662">
    <property type="entry name" value="SOLUTE CARRIER FAMILY 17"/>
    <property type="match status" value="1"/>
</dbReference>
<dbReference type="GO" id="GO:0005886">
    <property type="term" value="C:plasma membrane"/>
    <property type="evidence" value="ECO:0007669"/>
    <property type="project" value="UniProtKB-SubCell"/>
</dbReference>
<evidence type="ECO:0000256" key="3">
    <source>
        <dbReference type="ARBA" id="ARBA00022692"/>
    </source>
</evidence>
<dbReference type="InterPro" id="IPR020846">
    <property type="entry name" value="MFS_dom"/>
</dbReference>
<dbReference type="AlphaFoldDB" id="A0A1W9I552"/>
<evidence type="ECO:0000256" key="1">
    <source>
        <dbReference type="ARBA" id="ARBA00004651"/>
    </source>
</evidence>
<feature type="transmembrane region" description="Helical" evidence="6">
    <location>
        <begin position="167"/>
        <end position="185"/>
    </location>
</feature>
<keyword evidence="2" id="KW-1003">Cell membrane</keyword>
<feature type="transmembrane region" description="Helical" evidence="6">
    <location>
        <begin position="79"/>
        <end position="108"/>
    </location>
</feature>
<keyword evidence="5 6" id="KW-0472">Membrane</keyword>
<dbReference type="RefSeq" id="WP_376801281.1">
    <property type="nucleotide sequence ID" value="NZ_DBNB01000011.1"/>
</dbReference>
<evidence type="ECO:0000256" key="6">
    <source>
        <dbReference type="SAM" id="Phobius"/>
    </source>
</evidence>
<feature type="domain" description="Major facilitator superfamily (MFS) profile" evidence="7">
    <location>
        <begin position="11"/>
        <end position="410"/>
    </location>
</feature>
<gene>
    <name evidence="8" type="ORF">A4S15_04165</name>
</gene>
<dbReference type="EMBL" id="LWDL01000001">
    <property type="protein sequence ID" value="OQW54795.1"/>
    <property type="molecule type" value="Genomic_DNA"/>
</dbReference>
<accession>A0A1W9I552</accession>
<dbReference type="PIRSF" id="PIRSF002808">
    <property type="entry name" value="Hexose_phosphate_transp"/>
    <property type="match status" value="1"/>
</dbReference>
<reference evidence="8 9" key="1">
    <citation type="journal article" date="2017" name="Water Res.">
        <title>Comammox in drinking water systems.</title>
        <authorList>
            <person name="Wang Y."/>
            <person name="Ma L."/>
            <person name="Mao Y."/>
            <person name="Jiang X."/>
            <person name="Xia Y."/>
            <person name="Yu K."/>
            <person name="Li B."/>
            <person name="Zhang T."/>
        </authorList>
    </citation>
    <scope>NUCLEOTIDE SEQUENCE [LARGE SCALE GENOMIC DNA]</scope>
    <source>
        <strain evidence="8">SG_bin8</strain>
    </source>
</reference>
<feature type="transmembrane region" description="Helical" evidence="6">
    <location>
        <begin position="47"/>
        <end position="67"/>
    </location>
</feature>
<dbReference type="Gene3D" id="1.20.1250.20">
    <property type="entry name" value="MFS general substrate transporter like domains"/>
    <property type="match status" value="2"/>
</dbReference>
<evidence type="ECO:0000256" key="5">
    <source>
        <dbReference type="ARBA" id="ARBA00023136"/>
    </source>
</evidence>
<dbReference type="InterPro" id="IPR000849">
    <property type="entry name" value="Sugar_P_transporter"/>
</dbReference>
<proteinExistence type="predicted"/>
<evidence type="ECO:0000313" key="8">
    <source>
        <dbReference type="EMBL" id="OQW54795.1"/>
    </source>
</evidence>
<feature type="transmembrane region" description="Helical" evidence="6">
    <location>
        <begin position="384"/>
        <end position="404"/>
    </location>
</feature>
<sequence length="422" mass="46397">MKSPFKATHVVLGLLCVMYFITYVDRVNIGTAASAIKTEFGFSNIELGWIFSAFAYPYALFQIFGGWMGDRFGPRRTLFWCGIIWATATVLTGLAGGFLSLFLVRFLLGIGEGATFPTATRAMQYWTAPGQRGFAQGITHSFARLGNAITPPIVAALTEAFTWRGSFVILGLVSFIWVIAWVWYFRDEPKDHPAITPEELAILPARRPGPRPSAPLGPLFKRMWPVTLTYFCYGWTLWLYLNWLPLFFLNNYKIDIKQSAIFAAGVFLAGVVGDTLGGVLSDKILHRTGNIRLARLSIILLGFVGAFLSLLPILYYHDITTVAICLASGFFFAELIIGPIWSIPMDIAPKYSGTAAGLMNTGSAIAAIVSPVVAGYVIDWTGNWELPFIMSMGLLAVGAVSTFLMRPELPYAEGDMPMKAMA</sequence>
<dbReference type="GO" id="GO:0022857">
    <property type="term" value="F:transmembrane transporter activity"/>
    <property type="evidence" value="ECO:0007669"/>
    <property type="project" value="InterPro"/>
</dbReference>
<dbReference type="PROSITE" id="PS50850">
    <property type="entry name" value="MFS"/>
    <property type="match status" value="1"/>
</dbReference>